<dbReference type="EMBL" id="REGN01008723">
    <property type="protein sequence ID" value="RNA02884.1"/>
    <property type="molecule type" value="Genomic_DNA"/>
</dbReference>
<evidence type="ECO:0000313" key="2">
    <source>
        <dbReference type="Proteomes" id="UP000276133"/>
    </source>
</evidence>
<dbReference type="Proteomes" id="UP000276133">
    <property type="component" value="Unassembled WGS sequence"/>
</dbReference>
<sequence length="137" mass="15786">MVQNYMYVAKEVNPANVPKTRPIEDFSGNLKAKVYQDFWKAKKSYAPRKQNSHLPEQYGPKGYTRPCQMGSPLLNKNSIHRFFFVELLSHRGFDLDALPKIFCTSINSIVLIEEANIEILLFCAFTQNLKINSNDIK</sequence>
<name>A0A3M7PV96_BRAPC</name>
<accession>A0A3M7PV96</accession>
<keyword evidence="2" id="KW-1185">Reference proteome</keyword>
<organism evidence="1 2">
    <name type="scientific">Brachionus plicatilis</name>
    <name type="common">Marine rotifer</name>
    <name type="synonym">Brachionus muelleri</name>
    <dbReference type="NCBI Taxonomy" id="10195"/>
    <lineage>
        <taxon>Eukaryota</taxon>
        <taxon>Metazoa</taxon>
        <taxon>Spiralia</taxon>
        <taxon>Gnathifera</taxon>
        <taxon>Rotifera</taxon>
        <taxon>Eurotatoria</taxon>
        <taxon>Monogononta</taxon>
        <taxon>Pseudotrocha</taxon>
        <taxon>Ploima</taxon>
        <taxon>Brachionidae</taxon>
        <taxon>Brachionus</taxon>
    </lineage>
</organism>
<comment type="caution">
    <text evidence="1">The sequence shown here is derived from an EMBL/GenBank/DDBJ whole genome shotgun (WGS) entry which is preliminary data.</text>
</comment>
<evidence type="ECO:0000313" key="1">
    <source>
        <dbReference type="EMBL" id="RNA02884.1"/>
    </source>
</evidence>
<reference evidence="1 2" key="1">
    <citation type="journal article" date="2018" name="Sci. Rep.">
        <title>Genomic signatures of local adaptation to the degree of environmental predictability in rotifers.</title>
        <authorList>
            <person name="Franch-Gras L."/>
            <person name="Hahn C."/>
            <person name="Garcia-Roger E.M."/>
            <person name="Carmona M.J."/>
            <person name="Serra M."/>
            <person name="Gomez A."/>
        </authorList>
    </citation>
    <scope>NUCLEOTIDE SEQUENCE [LARGE SCALE GENOMIC DNA]</scope>
    <source>
        <strain evidence="1">HYR1</strain>
    </source>
</reference>
<dbReference type="OrthoDB" id="8045861at2759"/>
<dbReference type="AlphaFoldDB" id="A0A3M7PV96"/>
<gene>
    <name evidence="1" type="ORF">BpHYR1_042859</name>
</gene>
<proteinExistence type="predicted"/>
<protein>
    <submittedName>
        <fullName evidence="1">Uncharacterized protein</fullName>
    </submittedName>
</protein>